<protein>
    <recommendedName>
        <fullName evidence="4">Cadherin-like beta-sandwich-like domain-containing protein</fullName>
    </recommendedName>
</protein>
<keyword evidence="6" id="KW-1185">Reference proteome</keyword>
<proteinExistence type="predicted"/>
<dbReference type="STRING" id="36745.CLSAP_51880"/>
<dbReference type="AlphaFoldDB" id="M1N724"/>
<dbReference type="eggNOG" id="COG5263">
    <property type="taxonomic scope" value="Bacteria"/>
</dbReference>
<gene>
    <name evidence="5" type="ORF">Cspa_c54420</name>
</gene>
<evidence type="ECO:0000313" key="5">
    <source>
        <dbReference type="EMBL" id="AGF59187.1"/>
    </source>
</evidence>
<evidence type="ECO:0000313" key="6">
    <source>
        <dbReference type="Proteomes" id="UP000011728"/>
    </source>
</evidence>
<keyword evidence="3" id="KW-0732">Signal</keyword>
<dbReference type="EMBL" id="CP004121">
    <property type="protein sequence ID" value="AGF59187.1"/>
    <property type="molecule type" value="Genomic_DNA"/>
</dbReference>
<feature type="signal peptide" evidence="3">
    <location>
        <begin position="1"/>
        <end position="24"/>
    </location>
</feature>
<feature type="repeat" description="Cell wall-binding" evidence="2">
    <location>
        <begin position="333"/>
        <end position="352"/>
    </location>
</feature>
<evidence type="ECO:0000256" key="2">
    <source>
        <dbReference type="PROSITE-ProRule" id="PRU00591"/>
    </source>
</evidence>
<name>M1N724_9CLOT</name>
<feature type="repeat" description="Cell wall-binding" evidence="2">
    <location>
        <begin position="353"/>
        <end position="372"/>
    </location>
</feature>
<feature type="repeat" description="Cell wall-binding" evidence="2">
    <location>
        <begin position="373"/>
        <end position="393"/>
    </location>
</feature>
<dbReference type="Gene3D" id="2.10.270.10">
    <property type="entry name" value="Cholin Binding"/>
    <property type="match status" value="1"/>
</dbReference>
<dbReference type="RefSeq" id="WP_015395494.1">
    <property type="nucleotide sequence ID" value="NC_020291.1"/>
</dbReference>
<dbReference type="PROSITE" id="PS51170">
    <property type="entry name" value="CW"/>
    <property type="match status" value="4"/>
</dbReference>
<dbReference type="Pfam" id="PF12733">
    <property type="entry name" value="Cadherin-like"/>
    <property type="match status" value="1"/>
</dbReference>
<reference evidence="5 6" key="1">
    <citation type="submission" date="2013-02" db="EMBL/GenBank/DDBJ databases">
        <title>Genome sequence of Clostridium saccharoperbutylacetonicum N1-4(HMT).</title>
        <authorList>
            <person name="Poehlein A."/>
            <person name="Daniel R."/>
        </authorList>
    </citation>
    <scope>NUCLEOTIDE SEQUENCE [LARGE SCALE GENOMIC DNA]</scope>
    <source>
        <strain evidence="6">N1-4(HMT)</strain>
    </source>
</reference>
<dbReference type="HOGENOM" id="CLU_037405_0_0_9"/>
<organism evidence="5 6">
    <name type="scientific">Clostridium saccharoperbutylacetonicum N1-4(HMT)</name>
    <dbReference type="NCBI Taxonomy" id="931276"/>
    <lineage>
        <taxon>Bacteria</taxon>
        <taxon>Bacillati</taxon>
        <taxon>Bacillota</taxon>
        <taxon>Clostridia</taxon>
        <taxon>Eubacteriales</taxon>
        <taxon>Clostridiaceae</taxon>
        <taxon>Clostridium</taxon>
    </lineage>
</organism>
<keyword evidence="1" id="KW-0677">Repeat</keyword>
<feature type="repeat" description="Cell wall-binding" evidence="2">
    <location>
        <begin position="394"/>
        <end position="414"/>
    </location>
</feature>
<dbReference type="InterPro" id="IPR018337">
    <property type="entry name" value="Cell_wall/Cho-bd_repeat"/>
</dbReference>
<feature type="chain" id="PRO_5039552619" description="Cadherin-like beta-sandwich-like domain-containing protein" evidence="3">
    <location>
        <begin position="25"/>
        <end position="432"/>
    </location>
</feature>
<accession>M1N724</accession>
<evidence type="ECO:0000256" key="3">
    <source>
        <dbReference type="SAM" id="SignalP"/>
    </source>
</evidence>
<dbReference type="OrthoDB" id="1879046at2"/>
<dbReference type="KEGG" id="csr:Cspa_c54420"/>
<evidence type="ECO:0000256" key="1">
    <source>
        <dbReference type="ARBA" id="ARBA00022737"/>
    </source>
</evidence>
<dbReference type="Proteomes" id="UP000011728">
    <property type="component" value="Chromosome"/>
</dbReference>
<dbReference type="Pfam" id="PF19127">
    <property type="entry name" value="Choline_bind_3"/>
    <property type="match status" value="2"/>
</dbReference>
<dbReference type="PATRIC" id="fig|931276.5.peg.5499"/>
<sequence length="432" mass="48704">MHKKIKYIIAASLVISAVSGFLPANNFKMGATEAYAVTYKAASTGELSSLTLNWNNGKSEIKLRDSYSGDEVDLTSKNEYYAEVQGINVLNIAAEVKGSGYVVKVFTSGSKTEEGKDVGDDIKLNSNYKTIYLRTYKSEDAYKEAYNNGDVSDSVKTYIIHVKKETTSSDTEQDREYAYLDGIHLSDGHIDFSKSQTDYSVNVDENVDTLTVRAEPDDDEDYIKINDESVDKDHDFENTVKLDKGNNTITIYVEHDDEDETYTLNVYRGKKDTATTSGQTFTVQTEGNKLNAWQRFDGKWRYVDGTGTVKKNQWWFDTNTGIRYHLDENGYRTIGWYSENGKWYHFNDNGEMQTGWVSVKGQWYFLDVSGVMKLGWLGDSSGNWYYLDGSGAMKTGWVESSDGKWYYLDSTGKMVKNSVVEGNTLDSNGAMA</sequence>
<dbReference type="SUPFAM" id="SSF69360">
    <property type="entry name" value="Cell wall binding repeat"/>
    <property type="match status" value="1"/>
</dbReference>
<feature type="domain" description="Cadherin-like beta-sandwich-like" evidence="4">
    <location>
        <begin position="190"/>
        <end position="268"/>
    </location>
</feature>
<dbReference type="InterPro" id="IPR025883">
    <property type="entry name" value="Cadherin-like_domain"/>
</dbReference>
<evidence type="ECO:0000259" key="4">
    <source>
        <dbReference type="Pfam" id="PF12733"/>
    </source>
</evidence>